<reference evidence="7" key="1">
    <citation type="journal article" date="2014" name="Int. J. Syst. Evol. Microbiol.">
        <title>Complete genome sequence of Corynebacterium casei LMG S-19264T (=DSM 44701T), isolated from a smear-ripened cheese.</title>
        <authorList>
            <consortium name="US DOE Joint Genome Institute (JGI-PGF)"/>
            <person name="Walter F."/>
            <person name="Albersmeier A."/>
            <person name="Kalinowski J."/>
            <person name="Ruckert C."/>
        </authorList>
    </citation>
    <scope>NUCLEOTIDE SEQUENCE</scope>
    <source>
        <strain evidence="7">JCM 3276</strain>
    </source>
</reference>
<dbReference type="PANTHER" id="PTHR40763">
    <property type="entry name" value="MEMBRANE PROTEIN-RELATED"/>
    <property type="match status" value="1"/>
</dbReference>
<dbReference type="GO" id="GO:0016020">
    <property type="term" value="C:membrane"/>
    <property type="evidence" value="ECO:0007669"/>
    <property type="project" value="UniProtKB-SubCell"/>
</dbReference>
<feature type="domain" description="TM2" evidence="5">
    <location>
        <begin position="101"/>
        <end position="148"/>
    </location>
</feature>
<reference evidence="7" key="2">
    <citation type="submission" date="2020-09" db="EMBL/GenBank/DDBJ databases">
        <authorList>
            <person name="Sun Q."/>
            <person name="Ohkuma M."/>
        </authorList>
    </citation>
    <scope>NUCLEOTIDE SEQUENCE</scope>
    <source>
        <strain evidence="7">JCM 3276</strain>
    </source>
</reference>
<name>A0A918GSY1_9PSEU</name>
<keyword evidence="3" id="KW-1133">Transmembrane helix</keyword>
<dbReference type="InterPro" id="IPR012551">
    <property type="entry name" value="DUF1707_SHOCT-like"/>
</dbReference>
<accession>A0A918GSY1</accession>
<dbReference type="InterPro" id="IPR007829">
    <property type="entry name" value="TM2"/>
</dbReference>
<keyword evidence="8" id="KW-1185">Reference proteome</keyword>
<evidence type="ECO:0000256" key="1">
    <source>
        <dbReference type="ARBA" id="ARBA00004141"/>
    </source>
</evidence>
<dbReference type="Pfam" id="PF08044">
    <property type="entry name" value="DUF1707"/>
    <property type="match status" value="1"/>
</dbReference>
<comment type="subcellular location">
    <subcellularLocation>
        <location evidence="1">Membrane</location>
        <topology evidence="1">Multi-pass membrane protein</topology>
    </subcellularLocation>
</comment>
<gene>
    <name evidence="7" type="ORF">GCM10010171_62540</name>
</gene>
<evidence type="ECO:0000256" key="3">
    <source>
        <dbReference type="ARBA" id="ARBA00022989"/>
    </source>
</evidence>
<evidence type="ECO:0000259" key="5">
    <source>
        <dbReference type="Pfam" id="PF05154"/>
    </source>
</evidence>
<protein>
    <submittedName>
        <fullName evidence="7">Membrane protein</fullName>
    </submittedName>
</protein>
<dbReference type="Proteomes" id="UP000660680">
    <property type="component" value="Unassembled WGS sequence"/>
</dbReference>
<proteinExistence type="predicted"/>
<evidence type="ECO:0000313" key="8">
    <source>
        <dbReference type="Proteomes" id="UP000660680"/>
    </source>
</evidence>
<sequence>MNEPGGDALRIGTAEREDAMRLLGEHFAAGRLQMGEYEQRLDAVTTAVTRGDLRGLFADLPPPYPAFMAPPLWAAPPPRPMPAYPPHTYPAPAAYDPNRSPKSKLVAGLLQICLPFGVGRFYTGHHGIAIAQLLTCGGLGIWSMIDGIILLVTESTDAEGRRLQD</sequence>
<dbReference type="RefSeq" id="WP_189214223.1">
    <property type="nucleotide sequence ID" value="NZ_BMRB01000011.1"/>
</dbReference>
<organism evidence="7 8">
    <name type="scientific">Actinokineospora fastidiosa</name>
    <dbReference type="NCBI Taxonomy" id="1816"/>
    <lineage>
        <taxon>Bacteria</taxon>
        <taxon>Bacillati</taxon>
        <taxon>Actinomycetota</taxon>
        <taxon>Actinomycetes</taxon>
        <taxon>Pseudonocardiales</taxon>
        <taxon>Pseudonocardiaceae</taxon>
        <taxon>Actinokineospora</taxon>
    </lineage>
</organism>
<dbReference type="PANTHER" id="PTHR40763:SF5">
    <property type="entry name" value="MEMBRANE PROTEIN"/>
    <property type="match status" value="1"/>
</dbReference>
<feature type="domain" description="DUF1707" evidence="6">
    <location>
        <begin position="9"/>
        <end position="61"/>
    </location>
</feature>
<evidence type="ECO:0000256" key="2">
    <source>
        <dbReference type="ARBA" id="ARBA00022692"/>
    </source>
</evidence>
<dbReference type="EMBL" id="BMRB01000011">
    <property type="protein sequence ID" value="GGS59128.1"/>
    <property type="molecule type" value="Genomic_DNA"/>
</dbReference>
<keyword evidence="2" id="KW-0812">Transmembrane</keyword>
<comment type="caution">
    <text evidence="7">The sequence shown here is derived from an EMBL/GenBank/DDBJ whole genome shotgun (WGS) entry which is preliminary data.</text>
</comment>
<evidence type="ECO:0000256" key="4">
    <source>
        <dbReference type="ARBA" id="ARBA00023136"/>
    </source>
</evidence>
<evidence type="ECO:0000313" key="7">
    <source>
        <dbReference type="EMBL" id="GGS59128.1"/>
    </source>
</evidence>
<keyword evidence="4" id="KW-0472">Membrane</keyword>
<evidence type="ECO:0000259" key="6">
    <source>
        <dbReference type="Pfam" id="PF08044"/>
    </source>
</evidence>
<dbReference type="Pfam" id="PF05154">
    <property type="entry name" value="TM2"/>
    <property type="match status" value="1"/>
</dbReference>
<dbReference type="AlphaFoldDB" id="A0A918GSY1"/>